<evidence type="ECO:0000313" key="3">
    <source>
        <dbReference type="Proteomes" id="UP001145087"/>
    </source>
</evidence>
<dbReference type="InterPro" id="IPR043738">
    <property type="entry name" value="DUF5683"/>
</dbReference>
<feature type="domain" description="DUF5683" evidence="1">
    <location>
        <begin position="45"/>
        <end position="206"/>
    </location>
</feature>
<accession>A0A9X3F4N4</accession>
<dbReference type="Pfam" id="PF18935">
    <property type="entry name" value="DUF5683"/>
    <property type="match status" value="1"/>
</dbReference>
<evidence type="ECO:0000313" key="2">
    <source>
        <dbReference type="EMBL" id="MCY1720310.1"/>
    </source>
</evidence>
<organism evidence="2 3">
    <name type="scientific">Draconibacterium aestuarii</name>
    <dbReference type="NCBI Taxonomy" id="2998507"/>
    <lineage>
        <taxon>Bacteria</taxon>
        <taxon>Pseudomonadati</taxon>
        <taxon>Bacteroidota</taxon>
        <taxon>Bacteroidia</taxon>
        <taxon>Marinilabiliales</taxon>
        <taxon>Prolixibacteraceae</taxon>
        <taxon>Draconibacterium</taxon>
    </lineage>
</organism>
<protein>
    <submittedName>
        <fullName evidence="2">DUF5683 domain-containing protein</fullName>
    </submittedName>
</protein>
<reference evidence="2" key="1">
    <citation type="submission" date="2022-11" db="EMBL/GenBank/DDBJ databases">
        <title>Marilongibacter aestuarii gen. nov., sp. nov., isolated from tidal flat sediment.</title>
        <authorList>
            <person name="Jiayan W."/>
        </authorList>
    </citation>
    <scope>NUCLEOTIDE SEQUENCE</scope>
    <source>
        <strain evidence="2">Z1-6</strain>
    </source>
</reference>
<gene>
    <name evidence="2" type="ORF">OU798_08145</name>
</gene>
<dbReference type="EMBL" id="JAPOHD010000015">
    <property type="protein sequence ID" value="MCY1720310.1"/>
    <property type="molecule type" value="Genomic_DNA"/>
</dbReference>
<sequence>MIAGRIFPKILLILLPFFFGLHSNGQIVDIDSTRIVEANMQTEVKHSAHKASLYSAIIPGWGQAYNKKYWKIPLVYAGFATIGYFIHWNNDNYGIMKQAYSDLTDGDENTNSHLDLKYADYYDLTNPTDYENFKTNLNRQQTYYRRNRDLLVISIIGFYGLNIIDASVDAHFFDFNISEDLSFNWQPIMYYDRYQPVIGVNCTFTF</sequence>
<keyword evidence="3" id="KW-1185">Reference proteome</keyword>
<dbReference type="Proteomes" id="UP001145087">
    <property type="component" value="Unassembled WGS sequence"/>
</dbReference>
<name>A0A9X3F4N4_9BACT</name>
<evidence type="ECO:0000259" key="1">
    <source>
        <dbReference type="Pfam" id="PF18935"/>
    </source>
</evidence>
<dbReference type="AlphaFoldDB" id="A0A9X3F4N4"/>
<comment type="caution">
    <text evidence="2">The sequence shown here is derived from an EMBL/GenBank/DDBJ whole genome shotgun (WGS) entry which is preliminary data.</text>
</comment>
<dbReference type="RefSeq" id="WP_343332643.1">
    <property type="nucleotide sequence ID" value="NZ_JAPOHD010000015.1"/>
</dbReference>
<proteinExistence type="predicted"/>